<name>A0A561WCC9_9ACTN</name>
<dbReference type="EMBL" id="VIXA01000002">
    <property type="protein sequence ID" value="TWG21507.1"/>
    <property type="molecule type" value="Genomic_DNA"/>
</dbReference>
<dbReference type="AlphaFoldDB" id="A0A561WCC9"/>
<dbReference type="Proteomes" id="UP000319927">
    <property type="component" value="Unassembled WGS sequence"/>
</dbReference>
<dbReference type="RefSeq" id="WP_154939075.1">
    <property type="nucleotide sequence ID" value="NZ_VIXA01000002.1"/>
</dbReference>
<comment type="caution">
    <text evidence="1">The sequence shown here is derived from an EMBL/GenBank/DDBJ whole genome shotgun (WGS) entry which is preliminary data.</text>
</comment>
<sequence>MTDGVRAAALLARVAELLADLPAADVAALTEGRARLAVVPVAPTVAVRPPAPPPTAGLDAAVPALTAMTSRAEGTAYLTSWPTKDLRALAARIGLRGVAGLRKADLVDRLVDRTVGFRLDSAAIRRL</sequence>
<keyword evidence="2" id="KW-1185">Reference proteome</keyword>
<evidence type="ECO:0000313" key="2">
    <source>
        <dbReference type="Proteomes" id="UP000319927"/>
    </source>
</evidence>
<proteinExistence type="predicted"/>
<evidence type="ECO:0000313" key="1">
    <source>
        <dbReference type="EMBL" id="TWG21507.1"/>
    </source>
</evidence>
<organism evidence="1 2">
    <name type="scientific">Micromonospora palomenae</name>
    <dbReference type="NCBI Taxonomy" id="1461247"/>
    <lineage>
        <taxon>Bacteria</taxon>
        <taxon>Bacillati</taxon>
        <taxon>Actinomycetota</taxon>
        <taxon>Actinomycetes</taxon>
        <taxon>Micromonosporales</taxon>
        <taxon>Micromonosporaceae</taxon>
        <taxon>Micromonospora</taxon>
    </lineage>
</organism>
<accession>A0A561WCC9</accession>
<gene>
    <name evidence="1" type="ORF">FHX75_1220</name>
</gene>
<reference evidence="1 2" key="1">
    <citation type="submission" date="2019-06" db="EMBL/GenBank/DDBJ databases">
        <title>Sequencing the genomes of 1000 actinobacteria strains.</title>
        <authorList>
            <person name="Klenk H.-P."/>
        </authorList>
    </citation>
    <scope>NUCLEOTIDE SEQUENCE [LARGE SCALE GENOMIC DNA]</scope>
    <source>
        <strain evidence="1 2">DSM 102131</strain>
    </source>
</reference>
<dbReference type="OrthoDB" id="3405928at2"/>
<protein>
    <submittedName>
        <fullName evidence="1">Rho termination factor-like protein</fullName>
    </submittedName>
</protein>